<feature type="transmembrane region" description="Helical" evidence="1">
    <location>
        <begin position="81"/>
        <end position="101"/>
    </location>
</feature>
<name>A0AAN0JHR7_AMPQE</name>
<organism evidence="2 3">
    <name type="scientific">Amphimedon queenslandica</name>
    <name type="common">Sponge</name>
    <dbReference type="NCBI Taxonomy" id="400682"/>
    <lineage>
        <taxon>Eukaryota</taxon>
        <taxon>Metazoa</taxon>
        <taxon>Porifera</taxon>
        <taxon>Demospongiae</taxon>
        <taxon>Heteroscleromorpha</taxon>
        <taxon>Haplosclerida</taxon>
        <taxon>Niphatidae</taxon>
        <taxon>Amphimedon</taxon>
    </lineage>
</organism>
<sequence length="226" mass="24579">MPTAALVKQVLSLATFVTLLLSLVVAGTSLGLLQANLPTQSAYGEACFLFINYPQAVSIIQSAFVNPILVDFNFNSSTCKLSIASAFIATICLALLTAFQLCSVSFQINVKTLIANIIQVGFFVGSILFLFISMVVVSAGWRKTCDTFKIITQQPQYHDVVFKCNGEQPNYGLSYRPNGGEFIGAAVCAALGILFTIVALVLFIVKQIKSKDDYKHVVKMNEEQLN</sequence>
<keyword evidence="1" id="KW-0812">Transmembrane</keyword>
<protein>
    <submittedName>
        <fullName evidence="2">Uncharacterized protein</fullName>
    </submittedName>
</protein>
<keyword evidence="1" id="KW-1133">Transmembrane helix</keyword>
<feature type="transmembrane region" description="Helical" evidence="1">
    <location>
        <begin position="182"/>
        <end position="205"/>
    </location>
</feature>
<evidence type="ECO:0000256" key="1">
    <source>
        <dbReference type="SAM" id="Phobius"/>
    </source>
</evidence>
<dbReference type="KEGG" id="aqu:109584882"/>
<dbReference type="RefSeq" id="XP_019856341.1">
    <property type="nucleotide sequence ID" value="XM_020000782.1"/>
</dbReference>
<dbReference type="Proteomes" id="UP000007879">
    <property type="component" value="Unassembled WGS sequence"/>
</dbReference>
<evidence type="ECO:0000313" key="3">
    <source>
        <dbReference type="Proteomes" id="UP000007879"/>
    </source>
</evidence>
<keyword evidence="1" id="KW-0472">Membrane</keyword>
<feature type="transmembrane region" description="Helical" evidence="1">
    <location>
        <begin position="113"/>
        <end position="137"/>
    </location>
</feature>
<dbReference type="EnsemblMetazoa" id="XM_020000782.1">
    <property type="protein sequence ID" value="XP_019856341.1"/>
    <property type="gene ID" value="LOC109584882"/>
</dbReference>
<dbReference type="AlphaFoldDB" id="A0AAN0JHR7"/>
<accession>A0AAN0JHR7</accession>
<reference evidence="3" key="1">
    <citation type="journal article" date="2010" name="Nature">
        <title>The Amphimedon queenslandica genome and the evolution of animal complexity.</title>
        <authorList>
            <person name="Srivastava M."/>
            <person name="Simakov O."/>
            <person name="Chapman J."/>
            <person name="Fahey B."/>
            <person name="Gauthier M.E."/>
            <person name="Mitros T."/>
            <person name="Richards G.S."/>
            <person name="Conaco C."/>
            <person name="Dacre M."/>
            <person name="Hellsten U."/>
            <person name="Larroux C."/>
            <person name="Putnam N.H."/>
            <person name="Stanke M."/>
            <person name="Adamska M."/>
            <person name="Darling A."/>
            <person name="Degnan S.M."/>
            <person name="Oakley T.H."/>
            <person name="Plachetzki D.C."/>
            <person name="Zhai Y."/>
            <person name="Adamski M."/>
            <person name="Calcino A."/>
            <person name="Cummins S.F."/>
            <person name="Goodstein D.M."/>
            <person name="Harris C."/>
            <person name="Jackson D.J."/>
            <person name="Leys S.P."/>
            <person name="Shu S."/>
            <person name="Woodcroft B.J."/>
            <person name="Vervoort M."/>
            <person name="Kosik K.S."/>
            <person name="Manning G."/>
            <person name="Degnan B.M."/>
            <person name="Rokhsar D.S."/>
        </authorList>
    </citation>
    <scope>NUCLEOTIDE SEQUENCE [LARGE SCALE GENOMIC DNA]</scope>
</reference>
<proteinExistence type="predicted"/>
<keyword evidence="3" id="KW-1185">Reference proteome</keyword>
<reference evidence="2" key="2">
    <citation type="submission" date="2024-06" db="UniProtKB">
        <authorList>
            <consortium name="EnsemblMetazoa"/>
        </authorList>
    </citation>
    <scope>IDENTIFICATION</scope>
</reference>
<dbReference type="GeneID" id="109584882"/>
<evidence type="ECO:0000313" key="2">
    <source>
        <dbReference type="EnsemblMetazoa" id="XP_019856341.1"/>
    </source>
</evidence>